<protein>
    <submittedName>
        <fullName evidence="5">Phytanoyl-CoA dioxygenase family protein</fullName>
    </submittedName>
</protein>
<dbReference type="Pfam" id="PF05721">
    <property type="entry name" value="PhyH"/>
    <property type="match status" value="1"/>
</dbReference>
<evidence type="ECO:0000256" key="2">
    <source>
        <dbReference type="ARBA" id="ARBA00005830"/>
    </source>
</evidence>
<dbReference type="InterPro" id="IPR008775">
    <property type="entry name" value="Phytyl_CoA_dOase-like"/>
</dbReference>
<name>A0A6A6P3T5_9PEZI</name>
<dbReference type="OrthoDB" id="445007at2759"/>
<dbReference type="EMBL" id="MU001677">
    <property type="protein sequence ID" value="KAF2458464.1"/>
    <property type="molecule type" value="Genomic_DNA"/>
</dbReference>
<evidence type="ECO:0000256" key="3">
    <source>
        <dbReference type="ARBA" id="ARBA00022723"/>
    </source>
</evidence>
<dbReference type="PANTHER" id="PTHR20883:SF15">
    <property type="entry name" value="PHYTANOYL-COA DIOXYGENASE DOMAIN-CONTAINING PROTEIN 1"/>
    <property type="match status" value="1"/>
</dbReference>
<evidence type="ECO:0000256" key="4">
    <source>
        <dbReference type="ARBA" id="ARBA00023004"/>
    </source>
</evidence>
<comment type="cofactor">
    <cofactor evidence="1">
        <name>Fe cation</name>
        <dbReference type="ChEBI" id="CHEBI:24875"/>
    </cofactor>
</comment>
<evidence type="ECO:0000313" key="5">
    <source>
        <dbReference type="EMBL" id="KAF2458464.1"/>
    </source>
</evidence>
<sequence length="312" mass="34410">MAPARDSPPATDLGLTPEQLEFWDANGYLLIPDALDADTVSRLLSETHAMLDHISLEDHPMTKFSTGENGTEHVGDDYFMTSGDKVRFFFEEDAFGPDGALTKPAPRAINKIGHYLHELMPSFRAASLSARNAAVTRSLGFRDPRVLQSMVICKQPEIGGRVPPHQDSTFLYTEPPSAVGFWYALEDATSSNGCLSFAEGSHKRAPVRRRFVRVNKEGGGVGTGFVENEGSKFPKGLEVEEAGEETEEEYTMGEVKAGTLVLIHGNILHKSEKNTSPKSRFIYTFHVIEGENAYDEKNWLQPPKGGFSKLCL</sequence>
<keyword evidence="6" id="KW-1185">Reference proteome</keyword>
<keyword evidence="5" id="KW-0560">Oxidoreductase</keyword>
<dbReference type="GO" id="GO:0046872">
    <property type="term" value="F:metal ion binding"/>
    <property type="evidence" value="ECO:0007669"/>
    <property type="project" value="UniProtKB-KW"/>
</dbReference>
<proteinExistence type="inferred from homology"/>
<dbReference type="Gene3D" id="2.60.120.620">
    <property type="entry name" value="q2cbj1_9rhob like domain"/>
    <property type="match status" value="1"/>
</dbReference>
<keyword evidence="5" id="KW-0223">Dioxygenase</keyword>
<evidence type="ECO:0000313" key="6">
    <source>
        <dbReference type="Proteomes" id="UP000799766"/>
    </source>
</evidence>
<organism evidence="5 6">
    <name type="scientific">Lineolata rhizophorae</name>
    <dbReference type="NCBI Taxonomy" id="578093"/>
    <lineage>
        <taxon>Eukaryota</taxon>
        <taxon>Fungi</taxon>
        <taxon>Dikarya</taxon>
        <taxon>Ascomycota</taxon>
        <taxon>Pezizomycotina</taxon>
        <taxon>Dothideomycetes</taxon>
        <taxon>Dothideomycetes incertae sedis</taxon>
        <taxon>Lineolatales</taxon>
        <taxon>Lineolataceae</taxon>
        <taxon>Lineolata</taxon>
    </lineage>
</organism>
<dbReference type="AlphaFoldDB" id="A0A6A6P3T5"/>
<dbReference type="GO" id="GO:0051213">
    <property type="term" value="F:dioxygenase activity"/>
    <property type="evidence" value="ECO:0007669"/>
    <property type="project" value="UniProtKB-KW"/>
</dbReference>
<dbReference type="PANTHER" id="PTHR20883">
    <property type="entry name" value="PHYTANOYL-COA DIOXYGENASE DOMAIN CONTAINING 1"/>
    <property type="match status" value="1"/>
</dbReference>
<gene>
    <name evidence="5" type="ORF">BDY21DRAFT_385042</name>
</gene>
<reference evidence="5" key="1">
    <citation type="journal article" date="2020" name="Stud. Mycol.">
        <title>101 Dothideomycetes genomes: a test case for predicting lifestyles and emergence of pathogens.</title>
        <authorList>
            <person name="Haridas S."/>
            <person name="Albert R."/>
            <person name="Binder M."/>
            <person name="Bloem J."/>
            <person name="Labutti K."/>
            <person name="Salamov A."/>
            <person name="Andreopoulos B."/>
            <person name="Baker S."/>
            <person name="Barry K."/>
            <person name="Bills G."/>
            <person name="Bluhm B."/>
            <person name="Cannon C."/>
            <person name="Castanera R."/>
            <person name="Culley D."/>
            <person name="Daum C."/>
            <person name="Ezra D."/>
            <person name="Gonzalez J."/>
            <person name="Henrissat B."/>
            <person name="Kuo A."/>
            <person name="Liang C."/>
            <person name="Lipzen A."/>
            <person name="Lutzoni F."/>
            <person name="Magnuson J."/>
            <person name="Mondo S."/>
            <person name="Nolan M."/>
            <person name="Ohm R."/>
            <person name="Pangilinan J."/>
            <person name="Park H.-J."/>
            <person name="Ramirez L."/>
            <person name="Alfaro M."/>
            <person name="Sun H."/>
            <person name="Tritt A."/>
            <person name="Yoshinaga Y."/>
            <person name="Zwiers L.-H."/>
            <person name="Turgeon B."/>
            <person name="Goodwin S."/>
            <person name="Spatafora J."/>
            <person name="Crous P."/>
            <person name="Grigoriev I."/>
        </authorList>
    </citation>
    <scope>NUCLEOTIDE SEQUENCE</scope>
    <source>
        <strain evidence="5">ATCC 16933</strain>
    </source>
</reference>
<keyword evidence="3" id="KW-0479">Metal-binding</keyword>
<evidence type="ECO:0000256" key="1">
    <source>
        <dbReference type="ARBA" id="ARBA00001962"/>
    </source>
</evidence>
<keyword evidence="4" id="KW-0408">Iron</keyword>
<dbReference type="SUPFAM" id="SSF51197">
    <property type="entry name" value="Clavaminate synthase-like"/>
    <property type="match status" value="1"/>
</dbReference>
<accession>A0A6A6P3T5</accession>
<dbReference type="Proteomes" id="UP000799766">
    <property type="component" value="Unassembled WGS sequence"/>
</dbReference>
<comment type="similarity">
    <text evidence="2">Belongs to the PhyH family.</text>
</comment>